<dbReference type="InterPro" id="IPR036535">
    <property type="entry name" value="STAT_N_sf"/>
</dbReference>
<evidence type="ECO:0000256" key="12">
    <source>
        <dbReference type="PROSITE-ProRule" id="PRU00191"/>
    </source>
</evidence>
<dbReference type="FunFam" id="1.10.238.10:FF:000029">
    <property type="entry name" value="Signal transducer and transcription activator 6"/>
    <property type="match status" value="1"/>
</dbReference>
<dbReference type="GO" id="GO:0007166">
    <property type="term" value="P:cell surface receptor signaling pathway"/>
    <property type="evidence" value="ECO:0007669"/>
    <property type="project" value="UniProtKB-ARBA"/>
</dbReference>
<dbReference type="GO" id="GO:0005829">
    <property type="term" value="C:cytosol"/>
    <property type="evidence" value="ECO:0007669"/>
    <property type="project" value="UniProtKB-ARBA"/>
</dbReference>
<dbReference type="CDD" id="cd09919">
    <property type="entry name" value="SH2_STAT_family"/>
    <property type="match status" value="1"/>
</dbReference>
<dbReference type="InterPro" id="IPR013799">
    <property type="entry name" value="STAT_TF_prot_interaction"/>
</dbReference>
<dbReference type="PANTHER" id="PTHR11801">
    <property type="entry name" value="SIGNAL TRANSDUCER AND ACTIVATOR OF TRANSCRIPTION"/>
    <property type="match status" value="1"/>
</dbReference>
<dbReference type="Gene3D" id="3.30.505.10">
    <property type="entry name" value="SH2 domain"/>
    <property type="match status" value="1"/>
</dbReference>
<dbReference type="CDD" id="cd16849">
    <property type="entry name" value="STAT5_DBD"/>
    <property type="match status" value="1"/>
</dbReference>
<dbReference type="Pfam" id="PF02865">
    <property type="entry name" value="STAT_int"/>
    <property type="match status" value="1"/>
</dbReference>
<dbReference type="InterPro" id="IPR008967">
    <property type="entry name" value="p53-like_TF_DNA-bd_sf"/>
</dbReference>
<keyword evidence="4 13" id="KW-0963">Cytoplasm</keyword>
<dbReference type="InterPro" id="IPR015988">
    <property type="entry name" value="STAT_TF_CC"/>
</dbReference>
<evidence type="ECO:0000256" key="11">
    <source>
        <dbReference type="ARBA" id="ARBA00023242"/>
    </source>
</evidence>
<dbReference type="Proteomes" id="UP000085678">
    <property type="component" value="Unplaced"/>
</dbReference>
<reference evidence="16" key="2">
    <citation type="submission" date="2025-08" db="UniProtKB">
        <authorList>
            <consortium name="RefSeq"/>
        </authorList>
    </citation>
    <scope>IDENTIFICATION</scope>
</reference>
<dbReference type="Pfam" id="PF00017">
    <property type="entry name" value="SH2"/>
    <property type="match status" value="1"/>
</dbReference>
<dbReference type="InterPro" id="IPR013801">
    <property type="entry name" value="STAT_TF_DNA-bd"/>
</dbReference>
<evidence type="ECO:0000259" key="14">
    <source>
        <dbReference type="PROSITE" id="PS50001"/>
    </source>
</evidence>
<keyword evidence="10 13" id="KW-0804">Transcription</keyword>
<name>A0A2R2MRM9_LINAN</name>
<dbReference type="InterPro" id="IPR000980">
    <property type="entry name" value="SH2"/>
</dbReference>
<accession>A0A2R2MRM9</accession>
<evidence type="ECO:0000256" key="1">
    <source>
        <dbReference type="ARBA" id="ARBA00004123"/>
    </source>
</evidence>
<keyword evidence="11 13" id="KW-0539">Nucleus</keyword>
<dbReference type="AlphaFoldDB" id="A0A2R2MRM9"/>
<dbReference type="GO" id="GO:0005634">
    <property type="term" value="C:nucleus"/>
    <property type="evidence" value="ECO:0007669"/>
    <property type="project" value="UniProtKB-SubCell"/>
</dbReference>
<protein>
    <recommendedName>
        <fullName evidence="13">Signal transducer and activator of transcription</fullName>
    </recommendedName>
</protein>
<dbReference type="OrthoDB" id="19300at2759"/>
<dbReference type="InterPro" id="IPR001217">
    <property type="entry name" value="STAT"/>
</dbReference>
<dbReference type="Gene3D" id="1.10.532.10">
    <property type="entry name" value="STAT transcription factor, N-terminal domain"/>
    <property type="match status" value="1"/>
</dbReference>
<evidence type="ECO:0000256" key="8">
    <source>
        <dbReference type="ARBA" id="ARBA00023125"/>
    </source>
</evidence>
<evidence type="ECO:0000256" key="13">
    <source>
        <dbReference type="RuleBase" id="RU046415"/>
    </source>
</evidence>
<dbReference type="InterPro" id="IPR048988">
    <property type="entry name" value="STAT_linker"/>
</dbReference>
<keyword evidence="9 13" id="KW-0010">Activator</keyword>
<dbReference type="SUPFAM" id="SSF55550">
    <property type="entry name" value="SH2 domain"/>
    <property type="match status" value="1"/>
</dbReference>
<dbReference type="InterPro" id="IPR013800">
    <property type="entry name" value="STAT_TF_alpha"/>
</dbReference>
<keyword evidence="5 13" id="KW-0597">Phosphoprotein</keyword>
<dbReference type="InterPro" id="IPR036860">
    <property type="entry name" value="SH2_dom_sf"/>
</dbReference>
<dbReference type="Pfam" id="PF01017">
    <property type="entry name" value="STAT_alpha"/>
    <property type="match status" value="1"/>
</dbReference>
<dbReference type="Gene3D" id="2.60.40.630">
    <property type="entry name" value="STAT transcription factor, DNA-binding domain"/>
    <property type="match status" value="1"/>
</dbReference>
<evidence type="ECO:0000313" key="16">
    <source>
        <dbReference type="RefSeq" id="XP_023932909.1"/>
    </source>
</evidence>
<dbReference type="KEGG" id="lak:106175814"/>
<dbReference type="GO" id="GO:0003700">
    <property type="term" value="F:DNA-binding transcription factor activity"/>
    <property type="evidence" value="ECO:0007669"/>
    <property type="project" value="InterPro"/>
</dbReference>
<dbReference type="InterPro" id="IPR035858">
    <property type="entry name" value="STAT5a/5b_DBD"/>
</dbReference>
<keyword evidence="7 13" id="KW-0805">Transcription regulation</keyword>
<dbReference type="FunCoup" id="A0A2R2MRM9">
    <property type="interactions" value="1147"/>
</dbReference>
<dbReference type="SUPFAM" id="SSF47655">
    <property type="entry name" value="STAT"/>
    <property type="match status" value="1"/>
</dbReference>
<dbReference type="SUPFAM" id="SSF49417">
    <property type="entry name" value="p53-like transcription factors"/>
    <property type="match status" value="1"/>
</dbReference>
<dbReference type="FunFam" id="2.60.40.630:FF:000002">
    <property type="entry name" value="Signal transducer and activator of transcription"/>
    <property type="match status" value="1"/>
</dbReference>
<evidence type="ECO:0000256" key="3">
    <source>
        <dbReference type="ARBA" id="ARBA00005586"/>
    </source>
</evidence>
<dbReference type="PROSITE" id="PS50001">
    <property type="entry name" value="SH2"/>
    <property type="match status" value="1"/>
</dbReference>
<dbReference type="FunFam" id="3.30.505.10:FF:000057">
    <property type="entry name" value="Signal transducer and activator of transcription"/>
    <property type="match status" value="1"/>
</dbReference>
<comment type="subcellular location">
    <subcellularLocation>
        <location evidence="2 13">Cytoplasm</location>
    </subcellularLocation>
    <subcellularLocation>
        <location evidence="1 13">Nucleus</location>
    </subcellularLocation>
</comment>
<proteinExistence type="inferred from homology"/>
<keyword evidence="8 13" id="KW-0238">DNA-binding</keyword>
<evidence type="ECO:0000313" key="15">
    <source>
        <dbReference type="Proteomes" id="UP000085678"/>
    </source>
</evidence>
<reference evidence="16" key="1">
    <citation type="journal article" date="2015" name="Nat. Commun.">
        <title>The Lingula genome provides insights into brachiopod evolution and the origin of phosphate biomineralization.</title>
        <authorList>
            <person name="Luo Y.J."/>
            <person name="Takeuchi T."/>
            <person name="Koyanagi R."/>
            <person name="Yamada L."/>
            <person name="Kanda M."/>
            <person name="Khalturina M."/>
            <person name="Fujie M."/>
            <person name="Yamasaki S.I."/>
            <person name="Endo K."/>
            <person name="Satoh N."/>
        </authorList>
    </citation>
    <scope>NUCLEOTIDE SEQUENCE</scope>
</reference>
<evidence type="ECO:0000256" key="5">
    <source>
        <dbReference type="ARBA" id="ARBA00022553"/>
    </source>
</evidence>
<evidence type="ECO:0000256" key="7">
    <source>
        <dbReference type="ARBA" id="ARBA00023015"/>
    </source>
</evidence>
<evidence type="ECO:0000256" key="6">
    <source>
        <dbReference type="ARBA" id="ARBA00022999"/>
    </source>
</evidence>
<organism evidence="15 16">
    <name type="scientific">Lingula anatina</name>
    <name type="common">Brachiopod</name>
    <name type="synonym">Lingula unguis</name>
    <dbReference type="NCBI Taxonomy" id="7574"/>
    <lineage>
        <taxon>Eukaryota</taxon>
        <taxon>Metazoa</taxon>
        <taxon>Spiralia</taxon>
        <taxon>Lophotrochozoa</taxon>
        <taxon>Brachiopoda</taxon>
        <taxon>Linguliformea</taxon>
        <taxon>Lingulata</taxon>
        <taxon>Lingulida</taxon>
        <taxon>Linguloidea</taxon>
        <taxon>Lingulidae</taxon>
        <taxon>Lingula</taxon>
    </lineage>
</organism>
<evidence type="ECO:0000256" key="2">
    <source>
        <dbReference type="ARBA" id="ARBA00004496"/>
    </source>
</evidence>
<keyword evidence="15" id="KW-1185">Reference proteome</keyword>
<dbReference type="GeneID" id="106175814"/>
<dbReference type="Gene3D" id="1.20.1050.20">
    <property type="entry name" value="STAT transcription factor, all-alpha domain"/>
    <property type="match status" value="1"/>
</dbReference>
<dbReference type="InParanoid" id="A0A2R2MRM9"/>
<keyword evidence="6 12" id="KW-0727">SH2 domain</keyword>
<dbReference type="SUPFAM" id="SSF48092">
    <property type="entry name" value="Transcription factor STAT-4 N-domain"/>
    <property type="match status" value="1"/>
</dbReference>
<feature type="domain" description="SH2" evidence="14">
    <location>
        <begin position="513"/>
        <end position="597"/>
    </location>
</feature>
<gene>
    <name evidence="16" type="primary">LOC106175814</name>
</gene>
<dbReference type="CDD" id="cd16855">
    <property type="entry name" value="STAT5_CCD"/>
    <property type="match status" value="1"/>
</dbReference>
<dbReference type="Pfam" id="PF21354">
    <property type="entry name" value="STAT_linker"/>
    <property type="match status" value="1"/>
</dbReference>
<evidence type="ECO:0000256" key="9">
    <source>
        <dbReference type="ARBA" id="ARBA00023159"/>
    </source>
</evidence>
<evidence type="ECO:0000256" key="10">
    <source>
        <dbReference type="ARBA" id="ARBA00023163"/>
    </source>
</evidence>
<dbReference type="Pfam" id="PF02864">
    <property type="entry name" value="STAT_bind"/>
    <property type="match status" value="1"/>
</dbReference>
<dbReference type="InterPro" id="IPR012345">
    <property type="entry name" value="STAT_TF_DNA-bd_N"/>
</dbReference>
<dbReference type="GO" id="GO:0003677">
    <property type="term" value="F:DNA binding"/>
    <property type="evidence" value="ECO:0007669"/>
    <property type="project" value="UniProtKB-KW"/>
</dbReference>
<dbReference type="RefSeq" id="XP_023932909.1">
    <property type="nucleotide sequence ID" value="XM_024077141.1"/>
</dbReference>
<dbReference type="Gene3D" id="1.10.238.10">
    <property type="entry name" value="EF-hand"/>
    <property type="match status" value="1"/>
</dbReference>
<dbReference type="InterPro" id="IPR046994">
    <property type="entry name" value="STAT5_CC"/>
</dbReference>
<dbReference type="STRING" id="7574.A0A2R2MRM9"/>
<evidence type="ECO:0000256" key="4">
    <source>
        <dbReference type="ARBA" id="ARBA00022490"/>
    </source>
</evidence>
<sequence>MSSEDMFLVKMRLQETAAQFREMYGNSPLNLVRVVKNCINTEMKMVAQAENAASGLGDLQGQQDKHRITSQQLEFLQKRTQETDNELKQLQHKQESFIIQYQDSVKINSQLQQVVSQPNTPNKTEHEMRLKRQKEGIECELSRKAQELLQLRLALADKHHDTFKHLQNTQQQVLDHELIEWKRRQQLAGNGASFEGNLDSLQSWCEALAELIWYNRQQIKKVELLRAQLPIDVPPSSIDLLPALNNTITGLLSSLVTSTFIIEKQPPQVLKKESRFTSTVRLLVGGKLNVHMNPPTVKATIISESQARSLLKNDKNLKNESSGEILNNQGTMEYHQSTGNLSVTFRNMQLKRIKRADRKGTEAVTEEKFSILFQSQFTVGGGELVFQVWTLSLPVVVTVHGNQECNALATVLWDNQFAEPGRIPFLTPDTVSWPLLAEMLSTKFRFATGGGLTAQNLSYLAQKIFGYQSDDYTACRVSWSQFNKETLQGRNFTFWEWFYAVLKLTKEHLRGPWCDGYILGFISKSMAQEMLLSNRQNGTFLLRFSDSEIGGITIAWVADDPQKPDVRQVWNLAPFTTKDFAIRALADRIKDLPNLQFLHPNIPKDQCFGKYWTNTNEGESKITKDGYVQTQLVTHVPGMHPQPMAPMSFDNPQTPQMEMPHSPPATAMYGDSQTYGNRSALELDDGAMDGGMEDMMFNVMDYNPDDIDQINVNELLYPAGGS</sequence>
<comment type="similarity">
    <text evidence="3 13">Belongs to the transcription factor STAT family.</text>
</comment>